<evidence type="ECO:0000256" key="1">
    <source>
        <dbReference type="SAM" id="Coils"/>
    </source>
</evidence>
<dbReference type="PIRSF" id="PIRSF038021">
    <property type="entry name" value="UCP038021_RWDD2"/>
    <property type="match status" value="1"/>
</dbReference>
<dbReference type="InterPro" id="IPR017359">
    <property type="entry name" value="Phi-like"/>
</dbReference>
<reference evidence="3" key="1">
    <citation type="journal article" date="2021" name="Nat. Commun.">
        <title>Genetic determinants of endophytism in the Arabidopsis root mycobiome.</title>
        <authorList>
            <person name="Mesny F."/>
            <person name="Miyauchi S."/>
            <person name="Thiergart T."/>
            <person name="Pickel B."/>
            <person name="Atanasova L."/>
            <person name="Karlsson M."/>
            <person name="Huettel B."/>
            <person name="Barry K.W."/>
            <person name="Haridas S."/>
            <person name="Chen C."/>
            <person name="Bauer D."/>
            <person name="Andreopoulos W."/>
            <person name="Pangilinan J."/>
            <person name="LaButti K."/>
            <person name="Riley R."/>
            <person name="Lipzen A."/>
            <person name="Clum A."/>
            <person name="Drula E."/>
            <person name="Henrissat B."/>
            <person name="Kohler A."/>
            <person name="Grigoriev I.V."/>
            <person name="Martin F.M."/>
            <person name="Hacquard S."/>
        </authorList>
    </citation>
    <scope>NUCLEOTIDE SEQUENCE</scope>
    <source>
        <strain evidence="3">MPI-CAGE-AT-0021</strain>
    </source>
</reference>
<feature type="domain" description="Small nuclear ribonucleoprotein Prp3 C-terminal" evidence="2">
    <location>
        <begin position="178"/>
        <end position="265"/>
    </location>
</feature>
<dbReference type="InterPro" id="IPR010541">
    <property type="entry name" value="Prp3_C"/>
</dbReference>
<dbReference type="Gene3D" id="3.10.110.10">
    <property type="entry name" value="Ubiquitin Conjugating Enzyme"/>
    <property type="match status" value="1"/>
</dbReference>
<dbReference type="OrthoDB" id="432412at2759"/>
<dbReference type="InterPro" id="IPR016135">
    <property type="entry name" value="UBQ-conjugating_enzyme/RWD"/>
</dbReference>
<feature type="coiled-coil region" evidence="1">
    <location>
        <begin position="242"/>
        <end position="269"/>
    </location>
</feature>
<keyword evidence="4" id="KW-1185">Reference proteome</keyword>
<comment type="caution">
    <text evidence="3">The sequence shown here is derived from an EMBL/GenBank/DDBJ whole genome shotgun (WGS) entry which is preliminary data.</text>
</comment>
<dbReference type="InterPro" id="IPR059181">
    <property type="entry name" value="RWDD2A-B_C"/>
</dbReference>
<dbReference type="AlphaFoldDB" id="A0A9P9JKE6"/>
<name>A0A9P9JKE6_9HYPO</name>
<sequence length="304" mass="33974">MMTDKMRHNVLPKDLMELQLGQIDLLMAMYESDNAISIDNSSHSVLQSLRDWCESDREEMPEFSQPSIAMLLNLDISDTDDNNSSEAKSLQLSLSVPLVFPNGGNGALSGSEPPPVNTRVQQPTWMSKGEVAQLTAAIPDEDILSVIEHVKEAAIQHLEGLKQIKEGLQADTSIVRVWFYFPSISTRAKRDDIVHYAPTYGLTGFLLAGKPGVLCLEGGSAEIDNFMKFIKTESWGDIPSQHKKVSERFREEEAELERAFKDMQEITDMIGERRGERANRNDMKALEAWLIESGLGEAFGKVIM</sequence>
<dbReference type="Proteomes" id="UP000717696">
    <property type="component" value="Unassembled WGS sequence"/>
</dbReference>
<dbReference type="Pfam" id="PF06544">
    <property type="entry name" value="Prp3_C"/>
    <property type="match status" value="1"/>
</dbReference>
<evidence type="ECO:0000313" key="4">
    <source>
        <dbReference type="Proteomes" id="UP000717696"/>
    </source>
</evidence>
<evidence type="ECO:0000259" key="2">
    <source>
        <dbReference type="Pfam" id="PF06544"/>
    </source>
</evidence>
<dbReference type="PANTHER" id="PTHR15955">
    <property type="entry name" value="RWD DOMAIN CONTAINING PROTEIN 2"/>
    <property type="match status" value="1"/>
</dbReference>
<dbReference type="PANTHER" id="PTHR15955:SF10">
    <property type="entry name" value="DUF1115 DOMAIN PROTEIN (AFU_ORTHOLOGUE AFUA_5G14750)"/>
    <property type="match status" value="1"/>
</dbReference>
<accession>A0A9P9JKE6</accession>
<evidence type="ECO:0000313" key="3">
    <source>
        <dbReference type="EMBL" id="KAH7162070.1"/>
    </source>
</evidence>
<organism evidence="3 4">
    <name type="scientific">Dactylonectria estremocensis</name>
    <dbReference type="NCBI Taxonomy" id="1079267"/>
    <lineage>
        <taxon>Eukaryota</taxon>
        <taxon>Fungi</taxon>
        <taxon>Dikarya</taxon>
        <taxon>Ascomycota</taxon>
        <taxon>Pezizomycotina</taxon>
        <taxon>Sordariomycetes</taxon>
        <taxon>Hypocreomycetidae</taxon>
        <taxon>Hypocreales</taxon>
        <taxon>Nectriaceae</taxon>
        <taxon>Dactylonectria</taxon>
    </lineage>
</organism>
<keyword evidence="1" id="KW-0175">Coiled coil</keyword>
<dbReference type="CDD" id="cd24163">
    <property type="entry name" value="RWDD2_C"/>
    <property type="match status" value="1"/>
</dbReference>
<dbReference type="SUPFAM" id="SSF54495">
    <property type="entry name" value="UBC-like"/>
    <property type="match status" value="1"/>
</dbReference>
<dbReference type="EMBL" id="JAGMUU010000001">
    <property type="protein sequence ID" value="KAH7162070.1"/>
    <property type="molecule type" value="Genomic_DNA"/>
</dbReference>
<proteinExistence type="predicted"/>
<gene>
    <name evidence="3" type="ORF">B0J13DRAFT_535119</name>
</gene>
<protein>
    <recommendedName>
        <fullName evidence="2">Small nuclear ribonucleoprotein Prp3 C-terminal domain-containing protein</fullName>
    </recommendedName>
</protein>